<dbReference type="InterPro" id="IPR012675">
    <property type="entry name" value="Beta-grasp_dom_sf"/>
</dbReference>
<comment type="cofactor">
    <cofactor evidence="1">
        <name>FAD</name>
        <dbReference type="ChEBI" id="CHEBI:57692"/>
    </cofactor>
</comment>
<evidence type="ECO:0000256" key="2">
    <source>
        <dbReference type="ARBA" id="ARBA00022714"/>
    </source>
</evidence>
<accession>A0A161S968</accession>
<dbReference type="InterPro" id="IPR017938">
    <property type="entry name" value="Riboflavin_synthase-like_b-brl"/>
</dbReference>
<dbReference type="InterPro" id="IPR001041">
    <property type="entry name" value="2Fe-2S_ferredoxin-type"/>
</dbReference>
<sequence length="344" mass="37587">MTCQVKVLPSGHGFAVEAGETLLEAALRQGIGLPYGCRDGACGACKGKVVSGVVEHGAHQEKALTDSERAAGFALFCCARPAEGQAEIAIEAREVTGIGDIPIKTLPCRVESIVKVHDVAILKLKLPVSERLQFRAGQYIDILMKDGKKRSFSIANAPHDDAFLELHIRNQPGGSFSEYVFNTMKEREIMRFKGPMGSFFLREESDKPIVFIASGTGFAPIKGIVEHAIHNGITRPMVLYWGARTKADLYMAELAGSWQEKLPGFSFIPVLSEALPEDNWTGRTGFVHQAVLDDFDDLSGYQVYACGAPVMVEAAHKSFTAERALPEEEFFSDAFFLAKDLGQK</sequence>
<comment type="cofactor">
    <cofactor evidence="3">
        <name>[2Fe-2S] cluster</name>
        <dbReference type="ChEBI" id="CHEBI:190135"/>
    </cofactor>
</comment>
<evidence type="ECO:0000313" key="6">
    <source>
        <dbReference type="EMBL" id="KZE31472.1"/>
    </source>
</evidence>
<keyword evidence="2" id="KW-0408">Iron</keyword>
<dbReference type="Pfam" id="PF00175">
    <property type="entry name" value="NAD_binding_1"/>
    <property type="match status" value="1"/>
</dbReference>
<evidence type="ECO:0000256" key="1">
    <source>
        <dbReference type="ARBA" id="ARBA00001974"/>
    </source>
</evidence>
<dbReference type="STRING" id="1452487.AVW16_11905"/>
<dbReference type="OrthoDB" id="9806195at2"/>
<dbReference type="AlphaFoldDB" id="A0A161S968"/>
<dbReference type="InterPro" id="IPR001709">
    <property type="entry name" value="Flavoprot_Pyr_Nucl_cyt_Rdtase"/>
</dbReference>
<dbReference type="CDD" id="cd06189">
    <property type="entry name" value="flavin_oxioreductase"/>
    <property type="match status" value="1"/>
</dbReference>
<dbReference type="InterPro" id="IPR006058">
    <property type="entry name" value="2Fe2S_fd_BS"/>
</dbReference>
<dbReference type="InterPro" id="IPR036010">
    <property type="entry name" value="2Fe-2S_ferredoxin-like_sf"/>
</dbReference>
<dbReference type="Pfam" id="PF00970">
    <property type="entry name" value="FAD_binding_6"/>
    <property type="match status" value="1"/>
</dbReference>
<proteinExistence type="predicted"/>
<dbReference type="PROSITE" id="PS00197">
    <property type="entry name" value="2FE2S_FER_1"/>
    <property type="match status" value="1"/>
</dbReference>
<dbReference type="PRINTS" id="PR00410">
    <property type="entry name" value="PHEHYDRXLASE"/>
</dbReference>
<keyword evidence="2" id="KW-0411">Iron-sulfur</keyword>
<dbReference type="InterPro" id="IPR001433">
    <property type="entry name" value="OxRdtase_FAD/NAD-bd"/>
</dbReference>
<keyword evidence="2" id="KW-0001">2Fe-2S</keyword>
<dbReference type="InterPro" id="IPR039261">
    <property type="entry name" value="FNR_nucleotide-bd"/>
</dbReference>
<dbReference type="PANTHER" id="PTHR47354:SF5">
    <property type="entry name" value="PROTEIN RFBI"/>
    <property type="match status" value="1"/>
</dbReference>
<protein>
    <submittedName>
        <fullName evidence="6">CDP-6-deoxy-delta-3,4-glucoseen reductase</fullName>
    </submittedName>
</protein>
<dbReference type="GO" id="GO:0016491">
    <property type="term" value="F:oxidoreductase activity"/>
    <property type="evidence" value="ECO:0007669"/>
    <property type="project" value="InterPro"/>
</dbReference>
<keyword evidence="2" id="KW-0479">Metal-binding</keyword>
<evidence type="ECO:0000259" key="4">
    <source>
        <dbReference type="PROSITE" id="PS51085"/>
    </source>
</evidence>
<dbReference type="InterPro" id="IPR008333">
    <property type="entry name" value="Cbr1-like_FAD-bd_dom"/>
</dbReference>
<dbReference type="PROSITE" id="PS51085">
    <property type="entry name" value="2FE2S_FER_2"/>
    <property type="match status" value="1"/>
</dbReference>
<dbReference type="EMBL" id="LQQU01000024">
    <property type="protein sequence ID" value="KZE31472.1"/>
    <property type="molecule type" value="Genomic_DNA"/>
</dbReference>
<dbReference type="Gene3D" id="3.40.50.80">
    <property type="entry name" value="Nucleotide-binding domain of ferredoxin-NADP reductase (FNR) module"/>
    <property type="match status" value="1"/>
</dbReference>
<dbReference type="GO" id="GO:0051537">
    <property type="term" value="F:2 iron, 2 sulfur cluster binding"/>
    <property type="evidence" value="ECO:0007669"/>
    <property type="project" value="UniProtKB-KW"/>
</dbReference>
<feature type="domain" description="2Fe-2S ferredoxin-type" evidence="4">
    <location>
        <begin position="3"/>
        <end position="96"/>
    </location>
</feature>
<reference evidence="7" key="1">
    <citation type="submission" date="2016-01" db="EMBL/GenBank/DDBJ databases">
        <title>Draft genome of Chromobacterium sp. F49.</title>
        <authorList>
            <person name="Hong K.W."/>
        </authorList>
    </citation>
    <scope>NUCLEOTIDE SEQUENCE [LARGE SCALE GENOMIC DNA]</scope>
    <source>
        <strain evidence="7">CN10</strain>
    </source>
</reference>
<dbReference type="Proteomes" id="UP000076625">
    <property type="component" value="Unassembled WGS sequence"/>
</dbReference>
<dbReference type="Pfam" id="PF00111">
    <property type="entry name" value="Fer2"/>
    <property type="match status" value="1"/>
</dbReference>
<dbReference type="SUPFAM" id="SSF63380">
    <property type="entry name" value="Riboflavin synthase domain-like"/>
    <property type="match status" value="1"/>
</dbReference>
<dbReference type="PRINTS" id="PR00371">
    <property type="entry name" value="FPNCR"/>
</dbReference>
<dbReference type="InterPro" id="IPR050415">
    <property type="entry name" value="MRET"/>
</dbReference>
<comment type="caution">
    <text evidence="6">The sequence shown here is derived from an EMBL/GenBank/DDBJ whole genome shotgun (WGS) entry which is preliminary data.</text>
</comment>
<dbReference type="CDD" id="cd00207">
    <property type="entry name" value="fer2"/>
    <property type="match status" value="1"/>
</dbReference>
<name>A0A161S968_9NEIS</name>
<organism evidence="6 7">
    <name type="scientific">Crenobacter luteus</name>
    <dbReference type="NCBI Taxonomy" id="1452487"/>
    <lineage>
        <taxon>Bacteria</taxon>
        <taxon>Pseudomonadati</taxon>
        <taxon>Pseudomonadota</taxon>
        <taxon>Betaproteobacteria</taxon>
        <taxon>Neisseriales</taxon>
        <taxon>Neisseriaceae</taxon>
        <taxon>Crenobacter</taxon>
    </lineage>
</organism>
<dbReference type="Gene3D" id="3.10.20.30">
    <property type="match status" value="1"/>
</dbReference>
<dbReference type="InterPro" id="IPR017927">
    <property type="entry name" value="FAD-bd_FR_type"/>
</dbReference>
<evidence type="ECO:0000256" key="3">
    <source>
        <dbReference type="ARBA" id="ARBA00034078"/>
    </source>
</evidence>
<evidence type="ECO:0000313" key="7">
    <source>
        <dbReference type="Proteomes" id="UP000076625"/>
    </source>
</evidence>
<dbReference type="PANTHER" id="PTHR47354">
    <property type="entry name" value="NADH OXIDOREDUCTASE HCR"/>
    <property type="match status" value="1"/>
</dbReference>
<dbReference type="Gene3D" id="2.40.30.10">
    <property type="entry name" value="Translation factors"/>
    <property type="match status" value="1"/>
</dbReference>
<keyword evidence="7" id="KW-1185">Reference proteome</keyword>
<evidence type="ECO:0000259" key="5">
    <source>
        <dbReference type="PROSITE" id="PS51384"/>
    </source>
</evidence>
<gene>
    <name evidence="6" type="ORF">AVW16_11905</name>
</gene>
<feature type="domain" description="FAD-binding FR-type" evidence="5">
    <location>
        <begin position="103"/>
        <end position="202"/>
    </location>
</feature>
<dbReference type="SUPFAM" id="SSF52343">
    <property type="entry name" value="Ferredoxin reductase-like, C-terminal NADP-linked domain"/>
    <property type="match status" value="1"/>
</dbReference>
<dbReference type="RefSeq" id="WP_066612770.1">
    <property type="nucleotide sequence ID" value="NZ_LQQU01000024.1"/>
</dbReference>
<dbReference type="PROSITE" id="PS51384">
    <property type="entry name" value="FAD_FR"/>
    <property type="match status" value="1"/>
</dbReference>
<dbReference type="SUPFAM" id="SSF54292">
    <property type="entry name" value="2Fe-2S ferredoxin-like"/>
    <property type="match status" value="1"/>
</dbReference>